<dbReference type="PANTHER" id="PTHR42973:SF39">
    <property type="entry name" value="FAD-BINDING PCMH-TYPE DOMAIN-CONTAINING PROTEIN"/>
    <property type="match status" value="1"/>
</dbReference>
<evidence type="ECO:0000256" key="5">
    <source>
        <dbReference type="ARBA" id="ARBA00023002"/>
    </source>
</evidence>
<comment type="cofactor">
    <cofactor evidence="1">
        <name>FAD</name>
        <dbReference type="ChEBI" id="CHEBI:57692"/>
    </cofactor>
</comment>
<accession>A0A3M2M996</accession>
<dbReference type="InterPro" id="IPR006094">
    <property type="entry name" value="Oxid_FAD_bind_N"/>
</dbReference>
<evidence type="ECO:0000259" key="6">
    <source>
        <dbReference type="PROSITE" id="PS51387"/>
    </source>
</evidence>
<evidence type="ECO:0000256" key="3">
    <source>
        <dbReference type="ARBA" id="ARBA00022630"/>
    </source>
</evidence>
<dbReference type="AlphaFoldDB" id="A0A3M2M996"/>
<reference evidence="7 8" key="1">
    <citation type="submission" date="2018-10" db="EMBL/GenBank/DDBJ databases">
        <title>Isolation, diversity and antifungal activity of actinobacteria from wheat.</title>
        <authorList>
            <person name="Han C."/>
        </authorList>
    </citation>
    <scope>NUCLEOTIDE SEQUENCE [LARGE SCALE GENOMIC DNA]</scope>
    <source>
        <strain evidence="7 8">NEAU-YY642</strain>
    </source>
</reference>
<organism evidence="7 8">
    <name type="scientific">Streptomyces triticirhizae</name>
    <dbReference type="NCBI Taxonomy" id="2483353"/>
    <lineage>
        <taxon>Bacteria</taxon>
        <taxon>Bacillati</taxon>
        <taxon>Actinomycetota</taxon>
        <taxon>Actinomycetes</taxon>
        <taxon>Kitasatosporales</taxon>
        <taxon>Streptomycetaceae</taxon>
        <taxon>Streptomyces</taxon>
    </lineage>
</organism>
<sequence>MAEDSPSSTASPEALDRLVTELRGEVFTPGDAEFASELSGFNLIARHRPALVVQAAGAGDVSATVRYAAARGLPVAVQATGHGIAAPADGGVLISTRRMNAVTVDPATRTARVEAGARWHQVIAAAARHGLAPLNGSSDQVGVVGYTLGGGLGPLGRRYGWAADHVTSAHLVTADGASLEVSADRHRDLFWALRGGKGAFGVVTALEFRLMPVERLYGGGIHFPAESAAPLLRAWRDWTERVPDAMTSSFALLRLPDVATVPEFLRGRLTAHLRIAFTGSPEEGERLLRPLRAVGPAIEDQVRDMPYSAVADIHRDPTEPLAYHERNVVLAELDDGAVARLLALAGQDSGCQDLMVELRHLGGALARPPAEPNAVGVRDGAFTLSTLSPPNHPDRVPHRMAPWGTGRGYLNFFAGPDTADAARDCFPPETHARLSALKDRYDPGNLFRFGHTVHGRA</sequence>
<keyword evidence="5" id="KW-0560">Oxidoreductase</keyword>
<keyword evidence="4" id="KW-0274">FAD</keyword>
<dbReference type="Gene3D" id="3.40.462.20">
    <property type="match status" value="1"/>
</dbReference>
<dbReference type="GO" id="GO:0071949">
    <property type="term" value="F:FAD binding"/>
    <property type="evidence" value="ECO:0007669"/>
    <property type="project" value="InterPro"/>
</dbReference>
<dbReference type="GO" id="GO:0016491">
    <property type="term" value="F:oxidoreductase activity"/>
    <property type="evidence" value="ECO:0007669"/>
    <property type="project" value="UniProtKB-KW"/>
</dbReference>
<comment type="caution">
    <text evidence="7">The sequence shown here is derived from an EMBL/GenBank/DDBJ whole genome shotgun (WGS) entry which is preliminary data.</text>
</comment>
<keyword evidence="8" id="KW-1185">Reference proteome</keyword>
<dbReference type="InterPro" id="IPR006093">
    <property type="entry name" value="Oxy_OxRdtase_FAD_BS"/>
</dbReference>
<dbReference type="RefSeq" id="WP_122182143.1">
    <property type="nucleotide sequence ID" value="NZ_RFFJ01000006.1"/>
</dbReference>
<dbReference type="PROSITE" id="PS51387">
    <property type="entry name" value="FAD_PCMH"/>
    <property type="match status" value="1"/>
</dbReference>
<evidence type="ECO:0000313" key="7">
    <source>
        <dbReference type="EMBL" id="RMI45640.1"/>
    </source>
</evidence>
<evidence type="ECO:0000313" key="8">
    <source>
        <dbReference type="Proteomes" id="UP000278673"/>
    </source>
</evidence>
<dbReference type="InterPro" id="IPR050416">
    <property type="entry name" value="FAD-linked_Oxidoreductase"/>
</dbReference>
<dbReference type="InterPro" id="IPR016166">
    <property type="entry name" value="FAD-bd_PCMH"/>
</dbReference>
<evidence type="ECO:0000256" key="2">
    <source>
        <dbReference type="ARBA" id="ARBA00005466"/>
    </source>
</evidence>
<dbReference type="EMBL" id="RFFJ01000006">
    <property type="protein sequence ID" value="RMI45640.1"/>
    <property type="molecule type" value="Genomic_DNA"/>
</dbReference>
<dbReference type="PANTHER" id="PTHR42973">
    <property type="entry name" value="BINDING OXIDOREDUCTASE, PUTATIVE (AFU_ORTHOLOGUE AFUA_1G17690)-RELATED"/>
    <property type="match status" value="1"/>
</dbReference>
<protein>
    <submittedName>
        <fullName evidence="7">FAD-binding oxidoreductase</fullName>
    </submittedName>
</protein>
<dbReference type="Pfam" id="PF01565">
    <property type="entry name" value="FAD_binding_4"/>
    <property type="match status" value="1"/>
</dbReference>
<evidence type="ECO:0000256" key="1">
    <source>
        <dbReference type="ARBA" id="ARBA00001974"/>
    </source>
</evidence>
<evidence type="ECO:0000256" key="4">
    <source>
        <dbReference type="ARBA" id="ARBA00022827"/>
    </source>
</evidence>
<dbReference type="SUPFAM" id="SSF56176">
    <property type="entry name" value="FAD-binding/transporter-associated domain-like"/>
    <property type="match status" value="1"/>
</dbReference>
<dbReference type="InterPro" id="IPR016167">
    <property type="entry name" value="FAD-bd_PCMH_sub1"/>
</dbReference>
<dbReference type="InterPro" id="IPR036318">
    <property type="entry name" value="FAD-bd_PCMH-like_sf"/>
</dbReference>
<dbReference type="PROSITE" id="PS00862">
    <property type="entry name" value="OX2_COVAL_FAD"/>
    <property type="match status" value="1"/>
</dbReference>
<keyword evidence="3" id="KW-0285">Flavoprotein</keyword>
<proteinExistence type="inferred from homology"/>
<name>A0A3M2M996_9ACTN</name>
<dbReference type="Proteomes" id="UP000278673">
    <property type="component" value="Unassembled WGS sequence"/>
</dbReference>
<dbReference type="InterPro" id="IPR016169">
    <property type="entry name" value="FAD-bd_PCMH_sub2"/>
</dbReference>
<dbReference type="Gene3D" id="3.30.43.10">
    <property type="entry name" value="Uridine Diphospho-n-acetylenolpyruvylglucosamine Reductase, domain 2"/>
    <property type="match status" value="1"/>
</dbReference>
<comment type="similarity">
    <text evidence="2">Belongs to the oxygen-dependent FAD-linked oxidoreductase family.</text>
</comment>
<gene>
    <name evidence="7" type="ORF">EBN88_02660</name>
</gene>
<dbReference type="Gene3D" id="3.30.465.10">
    <property type="match status" value="1"/>
</dbReference>
<feature type="domain" description="FAD-binding PCMH-type" evidence="6">
    <location>
        <begin position="45"/>
        <end position="213"/>
    </location>
</feature>